<evidence type="ECO:0000256" key="5">
    <source>
        <dbReference type="ARBA" id="ARBA00023277"/>
    </source>
</evidence>
<feature type="non-terminal residue" evidence="12">
    <location>
        <position position="1"/>
    </location>
</feature>
<evidence type="ECO:0000256" key="2">
    <source>
        <dbReference type="ARBA" id="ARBA00007072"/>
    </source>
</evidence>
<dbReference type="GO" id="GO:0030245">
    <property type="term" value="P:cellulose catabolic process"/>
    <property type="evidence" value="ECO:0007669"/>
    <property type="project" value="UniProtKB-KW"/>
</dbReference>
<comment type="catalytic activity">
    <reaction evidence="1 10">
        <text>Endohydrolysis of (1-&gt;4)-beta-D-glucosidic linkages in cellulose, lichenin and cereal beta-D-glucans.</text>
        <dbReference type="EC" id="3.2.1.4"/>
    </reaction>
</comment>
<dbReference type="Proteomes" id="UP000728032">
    <property type="component" value="Unassembled WGS sequence"/>
</dbReference>
<dbReference type="EMBL" id="OC933872">
    <property type="protein sequence ID" value="CAD7660040.1"/>
    <property type="molecule type" value="Genomic_DNA"/>
</dbReference>
<dbReference type="EC" id="3.2.1.4" evidence="10"/>
<evidence type="ECO:0000256" key="6">
    <source>
        <dbReference type="ARBA" id="ARBA00023295"/>
    </source>
</evidence>
<gene>
    <name evidence="12" type="ORF">ONB1V03_LOCUS16611</name>
</gene>
<dbReference type="GO" id="GO:0008810">
    <property type="term" value="F:cellulase activity"/>
    <property type="evidence" value="ECO:0007669"/>
    <property type="project" value="UniProtKB-EC"/>
</dbReference>
<dbReference type="EMBL" id="CAJPVJ010019047">
    <property type="protein sequence ID" value="CAG2177178.1"/>
    <property type="molecule type" value="Genomic_DNA"/>
</dbReference>
<feature type="active site" evidence="9">
    <location>
        <position position="103"/>
    </location>
</feature>
<keyword evidence="3 8" id="KW-0378">Hydrolase</keyword>
<evidence type="ECO:0000256" key="8">
    <source>
        <dbReference type="PROSITE-ProRule" id="PRU10059"/>
    </source>
</evidence>
<dbReference type="Gene3D" id="1.50.10.10">
    <property type="match status" value="2"/>
</dbReference>
<dbReference type="Pfam" id="PF00759">
    <property type="entry name" value="Glyco_hydro_9"/>
    <property type="match status" value="2"/>
</dbReference>
<evidence type="ECO:0000256" key="1">
    <source>
        <dbReference type="ARBA" id="ARBA00000966"/>
    </source>
</evidence>
<dbReference type="InterPro" id="IPR008928">
    <property type="entry name" value="6-hairpin_glycosidase_sf"/>
</dbReference>
<organism evidence="12">
    <name type="scientific">Oppiella nova</name>
    <dbReference type="NCBI Taxonomy" id="334625"/>
    <lineage>
        <taxon>Eukaryota</taxon>
        <taxon>Metazoa</taxon>
        <taxon>Ecdysozoa</taxon>
        <taxon>Arthropoda</taxon>
        <taxon>Chelicerata</taxon>
        <taxon>Arachnida</taxon>
        <taxon>Acari</taxon>
        <taxon>Acariformes</taxon>
        <taxon>Sarcoptiformes</taxon>
        <taxon>Oribatida</taxon>
        <taxon>Brachypylina</taxon>
        <taxon>Oppioidea</taxon>
        <taxon>Oppiidae</taxon>
        <taxon>Oppiella</taxon>
    </lineage>
</organism>
<dbReference type="PROSITE" id="PS00698">
    <property type="entry name" value="GH9_3"/>
    <property type="match status" value="1"/>
</dbReference>
<keyword evidence="4 10" id="KW-0136">Cellulose degradation</keyword>
<feature type="non-terminal residue" evidence="12">
    <location>
        <position position="357"/>
    </location>
</feature>
<dbReference type="InterPro" id="IPR001701">
    <property type="entry name" value="Glyco_hydro_9"/>
</dbReference>
<feature type="active site" evidence="8">
    <location>
        <position position="50"/>
    </location>
</feature>
<sequence>FLIQIQKAAKVGVNPEAYKKFSESQIGYILGDTGRSFVVGVGVNPPVHPHHRASSCPNEPVLCDYSAMTNPGPNPHILTGAVVGGPDKSDAYADKRDDYVHNEVAMDYNAAFQGTLAALLHLNAKFNGKPIDIGPVATVWPITVSPVGPKGNYNYGAVIHASLLFYEAQRSGKLPANKRVHWRGDSMLDDGKDVGKDLTGGYFDAGDLVKFGFPMAFTMTVLSWSLVDYEDAYEKAGELENVRNAIKWGTDYFLKCHTSDTEFYGQVGNGNEDHAVWGRPEDWPKTKKIRPAYKVTSAHGGSELTGETSAALTAASLAFAKSDPTYSATLLTHAKSLYAFADKYRANYTIEIPDVKS</sequence>
<name>A0A7R9QX29_9ACAR</name>
<accession>A0A7R9QX29</accession>
<dbReference type="AlphaFoldDB" id="A0A7R9QX29"/>
<keyword evidence="6 8" id="KW-0326">Glycosidase</keyword>
<feature type="domain" description="Glycoside hydrolase family 9" evidence="11">
    <location>
        <begin position="155"/>
        <end position="353"/>
    </location>
</feature>
<dbReference type="PANTHER" id="PTHR22298">
    <property type="entry name" value="ENDO-1,4-BETA-GLUCANASE"/>
    <property type="match status" value="1"/>
</dbReference>
<keyword evidence="5 8" id="KW-0119">Carbohydrate metabolism</keyword>
<feature type="domain" description="Glycoside hydrolase family 9" evidence="11">
    <location>
        <begin position="9"/>
        <end position="116"/>
    </location>
</feature>
<proteinExistence type="inferred from homology"/>
<evidence type="ECO:0000313" key="12">
    <source>
        <dbReference type="EMBL" id="CAD7660040.1"/>
    </source>
</evidence>
<dbReference type="OrthoDB" id="10257085at2759"/>
<dbReference type="SUPFAM" id="SSF48208">
    <property type="entry name" value="Six-hairpin glycosidases"/>
    <property type="match status" value="2"/>
</dbReference>
<evidence type="ECO:0000256" key="4">
    <source>
        <dbReference type="ARBA" id="ARBA00023001"/>
    </source>
</evidence>
<evidence type="ECO:0000256" key="7">
    <source>
        <dbReference type="ARBA" id="ARBA00023326"/>
    </source>
</evidence>
<dbReference type="InterPro" id="IPR033126">
    <property type="entry name" value="Glyco_hydro_9_Asp/Glu_AS"/>
</dbReference>
<dbReference type="InterPro" id="IPR018221">
    <property type="entry name" value="Glyco_hydro_9_His_AS"/>
</dbReference>
<dbReference type="InterPro" id="IPR012341">
    <property type="entry name" value="6hp_glycosidase-like_sf"/>
</dbReference>
<evidence type="ECO:0000256" key="3">
    <source>
        <dbReference type="ARBA" id="ARBA00022801"/>
    </source>
</evidence>
<protein>
    <recommendedName>
        <fullName evidence="10">Endoglucanase</fullName>
        <ecNumber evidence="10">3.2.1.4</ecNumber>
    </recommendedName>
</protein>
<evidence type="ECO:0000313" key="13">
    <source>
        <dbReference type="Proteomes" id="UP000728032"/>
    </source>
</evidence>
<evidence type="ECO:0000256" key="10">
    <source>
        <dbReference type="RuleBase" id="RU361166"/>
    </source>
</evidence>
<dbReference type="PROSITE" id="PS00592">
    <property type="entry name" value="GH9_2"/>
    <property type="match status" value="1"/>
</dbReference>
<evidence type="ECO:0000256" key="9">
    <source>
        <dbReference type="PROSITE-ProRule" id="PRU10060"/>
    </source>
</evidence>
<keyword evidence="13" id="KW-1185">Reference proteome</keyword>
<comment type="similarity">
    <text evidence="2 8 10">Belongs to the glycosyl hydrolase 9 (cellulase E) family.</text>
</comment>
<evidence type="ECO:0000259" key="11">
    <source>
        <dbReference type="Pfam" id="PF00759"/>
    </source>
</evidence>
<keyword evidence="7 8" id="KW-0624">Polysaccharide degradation</keyword>
<feature type="active site" evidence="9">
    <location>
        <position position="94"/>
    </location>
</feature>
<reference evidence="12" key="1">
    <citation type="submission" date="2020-11" db="EMBL/GenBank/DDBJ databases">
        <authorList>
            <person name="Tran Van P."/>
        </authorList>
    </citation>
    <scope>NUCLEOTIDE SEQUENCE</scope>
</reference>